<sequence length="87" mass="9820">MELSDAARMILTESAPHPELLRVTRQAHDELAAGRPVRHTELSWMLKEAARKNVYPAVRARYGAGAFDEMVLALGREIDRQAPVVRR</sequence>
<evidence type="ECO:0000313" key="2">
    <source>
        <dbReference type="Proteomes" id="UP000501240"/>
    </source>
</evidence>
<keyword evidence="2" id="KW-1185">Reference proteome</keyword>
<evidence type="ECO:0000313" key="1">
    <source>
        <dbReference type="EMBL" id="QKG23674.1"/>
    </source>
</evidence>
<dbReference type="EMBL" id="CP053892">
    <property type="protein sequence ID" value="QKG23674.1"/>
    <property type="molecule type" value="Genomic_DNA"/>
</dbReference>
<dbReference type="RefSeq" id="WP_173097607.1">
    <property type="nucleotide sequence ID" value="NZ_CP053892.1"/>
</dbReference>
<protein>
    <submittedName>
        <fullName evidence="1">Uncharacterized protein</fullName>
    </submittedName>
</protein>
<dbReference type="AlphaFoldDB" id="A0A7D3VXX4"/>
<dbReference type="Proteomes" id="UP000501240">
    <property type="component" value="Chromosome"/>
</dbReference>
<accession>A0A7D3VXX4</accession>
<name>A0A7D3VXX4_ACTVE</name>
<proteinExistence type="predicted"/>
<gene>
    <name evidence="1" type="ORF">ACTIVE_5317</name>
</gene>
<organism evidence="1 2">
    <name type="scientific">Actinomadura verrucosospora</name>
    <dbReference type="NCBI Taxonomy" id="46165"/>
    <lineage>
        <taxon>Bacteria</taxon>
        <taxon>Bacillati</taxon>
        <taxon>Actinomycetota</taxon>
        <taxon>Actinomycetes</taxon>
        <taxon>Streptosporangiales</taxon>
        <taxon>Thermomonosporaceae</taxon>
        <taxon>Actinomadura</taxon>
    </lineage>
</organism>
<reference evidence="1 2" key="1">
    <citation type="submission" date="2020-05" db="EMBL/GenBank/DDBJ databases">
        <title>Actinomadura verrucosospora NRRL-B18236 (PFL_A860) Genome sequencing and assembly.</title>
        <authorList>
            <person name="Samborskyy M."/>
        </authorList>
    </citation>
    <scope>NUCLEOTIDE SEQUENCE [LARGE SCALE GENOMIC DNA]</scope>
    <source>
        <strain evidence="1 2">NRRL:B18236</strain>
    </source>
</reference>